<gene>
    <name evidence="2" type="ORF">BHR79_01360</name>
    <name evidence="3" type="ORF">EFE40_01430</name>
    <name evidence="4" type="ORF">SAMN04515625_0094</name>
</gene>
<dbReference type="InterPro" id="IPR000182">
    <property type="entry name" value="GNAT_dom"/>
</dbReference>
<dbReference type="AlphaFoldDB" id="A0A1L3Q063"/>
<reference evidence="2 5" key="1">
    <citation type="submission" date="2016-10" db="EMBL/GenBank/DDBJ databases">
        <title>Methanohalophilus halophilus.</title>
        <authorList>
            <person name="L'haridon S."/>
        </authorList>
    </citation>
    <scope>NUCLEOTIDE SEQUENCE [LARGE SCALE GENOMIC DNA]</scope>
    <source>
        <strain evidence="2 5">Z-7982</strain>
    </source>
</reference>
<dbReference type="Gene3D" id="3.40.630.30">
    <property type="match status" value="1"/>
</dbReference>
<evidence type="ECO:0000313" key="7">
    <source>
        <dbReference type="Proteomes" id="UP000267921"/>
    </source>
</evidence>
<dbReference type="Proteomes" id="UP000198669">
    <property type="component" value="Unassembled WGS sequence"/>
</dbReference>
<keyword evidence="3" id="KW-0808">Transferase</keyword>
<keyword evidence="5" id="KW-1185">Reference proteome</keyword>
<protein>
    <submittedName>
        <fullName evidence="4">Acetyltransferase (GNAT) family protein</fullName>
    </submittedName>
    <submittedName>
        <fullName evidence="3">GNAT family N-acetyltransferase</fullName>
    </submittedName>
</protein>
<evidence type="ECO:0000313" key="2">
    <source>
        <dbReference type="EMBL" id="APH38262.1"/>
    </source>
</evidence>
<reference evidence="4 6" key="2">
    <citation type="submission" date="2016-10" db="EMBL/GenBank/DDBJ databases">
        <authorList>
            <person name="de Groot N.N."/>
        </authorList>
    </citation>
    <scope>NUCLEOTIDE SEQUENCE [LARGE SCALE GENOMIC DNA]</scope>
    <source>
        <strain evidence="4 6">Z-7982</strain>
    </source>
</reference>
<proteinExistence type="predicted"/>
<dbReference type="PROSITE" id="PS51186">
    <property type="entry name" value="GNAT"/>
    <property type="match status" value="1"/>
</dbReference>
<evidence type="ECO:0000313" key="5">
    <source>
        <dbReference type="Proteomes" id="UP000186879"/>
    </source>
</evidence>
<dbReference type="STRING" id="2177.BHR79_01360"/>
<feature type="domain" description="N-acetyltransferase" evidence="1">
    <location>
        <begin position="1"/>
        <end position="137"/>
    </location>
</feature>
<accession>A0A1L3Q063</accession>
<dbReference type="Pfam" id="PF00583">
    <property type="entry name" value="Acetyltransf_1"/>
    <property type="match status" value="1"/>
</dbReference>
<dbReference type="Proteomes" id="UP000267921">
    <property type="component" value="Unassembled WGS sequence"/>
</dbReference>
<organism evidence="2 5">
    <name type="scientific">Methanohalophilus halophilus</name>
    <dbReference type="NCBI Taxonomy" id="2177"/>
    <lineage>
        <taxon>Archaea</taxon>
        <taxon>Methanobacteriati</taxon>
        <taxon>Methanobacteriota</taxon>
        <taxon>Stenosarchaea group</taxon>
        <taxon>Methanomicrobia</taxon>
        <taxon>Methanosarcinales</taxon>
        <taxon>Methanosarcinaceae</taxon>
        <taxon>Methanohalophilus</taxon>
    </lineage>
</organism>
<dbReference type="EMBL" id="CP017921">
    <property type="protein sequence ID" value="APH38262.1"/>
    <property type="molecule type" value="Genomic_DNA"/>
</dbReference>
<dbReference type="OrthoDB" id="121665at2157"/>
<evidence type="ECO:0000259" key="1">
    <source>
        <dbReference type="PROSITE" id="PS51186"/>
    </source>
</evidence>
<dbReference type="InterPro" id="IPR016181">
    <property type="entry name" value="Acyl_CoA_acyltransferase"/>
</dbReference>
<dbReference type="Proteomes" id="UP000186879">
    <property type="component" value="Chromosome"/>
</dbReference>
<evidence type="ECO:0000313" key="3">
    <source>
        <dbReference type="EMBL" id="RNI10870.1"/>
    </source>
</evidence>
<dbReference type="GeneID" id="30582362"/>
<dbReference type="RefSeq" id="WP_072560505.1">
    <property type="nucleotide sequence ID" value="NZ_CP017921.1"/>
</dbReference>
<name>A0A1L3Q063_9EURY</name>
<reference evidence="3 7" key="3">
    <citation type="submission" date="2018-10" db="EMBL/GenBank/DDBJ databases">
        <title>Cultivation of a novel Methanohalophilus strain from Kebrit Deep of the Red Sea and a genomic comparison of members of the genus Methanohalophilus.</title>
        <authorList>
            <person name="Guan Y."/>
            <person name="Ngugi D.K."/>
            <person name="Stingl U."/>
        </authorList>
    </citation>
    <scope>NUCLEOTIDE SEQUENCE [LARGE SCALE GENOMIC DNA]</scope>
    <source>
        <strain evidence="3 7">DSM 3094</strain>
    </source>
</reference>
<sequence>MRSDEERDLGRVACCKEAIDASRAIYDSFSLLDYFHDCEFAMHSRRFSWGSAVAYAYDARDAIYILLLFSRQQNRGHGHRLVNCIIEHARHKGYSRVYVTTSYRSPHHYAAGRFYVSCGFCMIGSDEEHMYYGLDVNAAHVSDCTYDYANPPELLYGLSDYALILIALLAVFLRPQKDEPQVVKMLRKIISEKENRL</sequence>
<dbReference type="GO" id="GO:0016747">
    <property type="term" value="F:acyltransferase activity, transferring groups other than amino-acyl groups"/>
    <property type="evidence" value="ECO:0007669"/>
    <property type="project" value="InterPro"/>
</dbReference>
<evidence type="ECO:0000313" key="6">
    <source>
        <dbReference type="Proteomes" id="UP000198669"/>
    </source>
</evidence>
<dbReference type="EMBL" id="RJJG01000001">
    <property type="protein sequence ID" value="RNI10870.1"/>
    <property type="molecule type" value="Genomic_DNA"/>
</dbReference>
<evidence type="ECO:0000313" key="4">
    <source>
        <dbReference type="EMBL" id="SDW00512.1"/>
    </source>
</evidence>
<dbReference type="SUPFAM" id="SSF55729">
    <property type="entry name" value="Acyl-CoA N-acyltransferases (Nat)"/>
    <property type="match status" value="1"/>
</dbReference>
<dbReference type="CDD" id="cd04301">
    <property type="entry name" value="NAT_SF"/>
    <property type="match status" value="1"/>
</dbReference>
<dbReference type="EMBL" id="FNMU01000001">
    <property type="protein sequence ID" value="SDW00512.1"/>
    <property type="molecule type" value="Genomic_DNA"/>
</dbReference>
<dbReference type="KEGG" id="mhaz:BHR79_01360"/>